<dbReference type="PANTHER" id="PTHR45947:SF3">
    <property type="entry name" value="SULFOQUINOVOSYL TRANSFERASE SQD2"/>
    <property type="match status" value="1"/>
</dbReference>
<dbReference type="Pfam" id="PF13692">
    <property type="entry name" value="Glyco_trans_1_4"/>
    <property type="match status" value="1"/>
</dbReference>
<dbReference type="InterPro" id="IPR050194">
    <property type="entry name" value="Glycosyltransferase_grp1"/>
</dbReference>
<dbReference type="AlphaFoldDB" id="A0A6S6PGB6"/>
<evidence type="ECO:0000313" key="3">
    <source>
        <dbReference type="Proteomes" id="UP000515220"/>
    </source>
</evidence>
<dbReference type="PANTHER" id="PTHR45947">
    <property type="entry name" value="SULFOQUINOVOSYL TRANSFERASE SQD2"/>
    <property type="match status" value="1"/>
</dbReference>
<protein>
    <submittedName>
        <fullName evidence="2">Glycosyl transferase</fullName>
    </submittedName>
</protein>
<reference evidence="2 3" key="1">
    <citation type="submission" date="2020-07" db="EMBL/GenBank/DDBJ databases">
        <title>Complete Genome Sequence of an acetic acid bacterium, Acetobacter aceti JCM20276.</title>
        <authorList>
            <person name="Hirose Y."/>
            <person name="Mihara H."/>
        </authorList>
    </citation>
    <scope>NUCLEOTIDE SEQUENCE [LARGE SCALE GENOMIC DNA]</scope>
    <source>
        <strain evidence="2 3">JCM20276</strain>
    </source>
</reference>
<dbReference type="RefSeq" id="WP_099348910.1">
    <property type="nucleotide sequence ID" value="NZ_AP023326.1"/>
</dbReference>
<evidence type="ECO:0000313" key="2">
    <source>
        <dbReference type="EMBL" id="BCI66319.1"/>
    </source>
</evidence>
<dbReference type="SMR" id="A0A6S6PGB6"/>
<dbReference type="EMBL" id="AP023326">
    <property type="protein sequence ID" value="BCI66319.1"/>
    <property type="molecule type" value="Genomic_DNA"/>
</dbReference>
<gene>
    <name evidence="2" type="ORF">AAJCM20276_09430</name>
</gene>
<keyword evidence="2" id="KW-0808">Transferase</keyword>
<accession>A0A6S6PGB6</accession>
<name>A0A6S6PGB6_ACEAC</name>
<evidence type="ECO:0000259" key="1">
    <source>
        <dbReference type="Pfam" id="PF13439"/>
    </source>
</evidence>
<dbReference type="Pfam" id="PF13439">
    <property type="entry name" value="Glyco_transf_4"/>
    <property type="match status" value="1"/>
</dbReference>
<dbReference type="InterPro" id="IPR028098">
    <property type="entry name" value="Glyco_trans_4-like_N"/>
</dbReference>
<dbReference type="Gene3D" id="3.40.50.2000">
    <property type="entry name" value="Glycogen Phosphorylase B"/>
    <property type="match status" value="2"/>
</dbReference>
<dbReference type="SUPFAM" id="SSF53756">
    <property type="entry name" value="UDP-Glycosyltransferase/glycogen phosphorylase"/>
    <property type="match status" value="1"/>
</dbReference>
<sequence>MTRNSPFPEKSSRAHVLFINDTSRNGGPGQTLLNILKYLDPDRIRRSVMLPREDLVSHRIREWNAAETQIIEPAILENLVQPLSRAMTRQDFEAPLPLRCVRAASNIGRAFLGMVRLVAHVRKQRYDVIFCNGTTAGFIGGLLAALPGMPPVVWHVFYPAVPRPLRPIHRWLAARVKTILCVSQAVSPQFSSCAGKVEILHDAIDLEVFDRAVAANDVGTGSLREELGISDDITLFGAHGRIVPHKGFYELIEVARSLFVTLGADAASQCRFVVIGDTPQDSPVDHLALCREKVRSLGLEGFMHFVGFRSDVRPCLADIDVAVVPSIYPDPLPLSVLESMAMKKPVIAFDMGGIGEMVRNVREGVLLRGTPPDTDGMARACHDALTNREKWRGRGLAARLRVERHFDARPHAAAIQSILLHLAGKEIL</sequence>
<proteinExistence type="predicted"/>
<feature type="domain" description="Glycosyltransferase subfamily 4-like N-terminal" evidence="1">
    <location>
        <begin position="100"/>
        <end position="207"/>
    </location>
</feature>
<dbReference type="Proteomes" id="UP000515220">
    <property type="component" value="Chromosome"/>
</dbReference>
<organism evidence="2 3">
    <name type="scientific">Acetobacter aceti</name>
    <dbReference type="NCBI Taxonomy" id="435"/>
    <lineage>
        <taxon>Bacteria</taxon>
        <taxon>Pseudomonadati</taxon>
        <taxon>Pseudomonadota</taxon>
        <taxon>Alphaproteobacteria</taxon>
        <taxon>Acetobacterales</taxon>
        <taxon>Acetobacteraceae</taxon>
        <taxon>Acetobacter</taxon>
        <taxon>Acetobacter subgen. Acetobacter</taxon>
    </lineage>
</organism>
<dbReference type="GO" id="GO:0016757">
    <property type="term" value="F:glycosyltransferase activity"/>
    <property type="evidence" value="ECO:0007669"/>
    <property type="project" value="TreeGrafter"/>
</dbReference>